<sequence>MGVVINYGGHNYYKGAPKASKEAASFTSDPSSYSTSTSVPTNLDLEIV</sequence>
<keyword evidence="2" id="KW-1185">Reference proteome</keyword>
<protein>
    <submittedName>
        <fullName evidence="1">1853_t:CDS:1</fullName>
    </submittedName>
</protein>
<name>A0A9W4SHH0_9GLOM</name>
<evidence type="ECO:0000313" key="2">
    <source>
        <dbReference type="Proteomes" id="UP001153678"/>
    </source>
</evidence>
<dbReference type="EMBL" id="CAMKVN010000565">
    <property type="protein sequence ID" value="CAI2169255.1"/>
    <property type="molecule type" value="Genomic_DNA"/>
</dbReference>
<reference evidence="1" key="1">
    <citation type="submission" date="2022-08" db="EMBL/GenBank/DDBJ databases">
        <authorList>
            <person name="Kallberg Y."/>
            <person name="Tangrot J."/>
            <person name="Rosling A."/>
        </authorList>
    </citation>
    <scope>NUCLEOTIDE SEQUENCE</scope>
    <source>
        <strain evidence="1">Wild A</strain>
    </source>
</reference>
<organism evidence="1 2">
    <name type="scientific">Funneliformis geosporum</name>
    <dbReference type="NCBI Taxonomy" id="1117311"/>
    <lineage>
        <taxon>Eukaryota</taxon>
        <taxon>Fungi</taxon>
        <taxon>Fungi incertae sedis</taxon>
        <taxon>Mucoromycota</taxon>
        <taxon>Glomeromycotina</taxon>
        <taxon>Glomeromycetes</taxon>
        <taxon>Glomerales</taxon>
        <taxon>Glomeraceae</taxon>
        <taxon>Funneliformis</taxon>
    </lineage>
</organism>
<evidence type="ECO:0000313" key="1">
    <source>
        <dbReference type="EMBL" id="CAI2169255.1"/>
    </source>
</evidence>
<proteinExistence type="predicted"/>
<accession>A0A9W4SHH0</accession>
<gene>
    <name evidence="1" type="ORF">FWILDA_LOCUS3991</name>
</gene>
<dbReference type="AlphaFoldDB" id="A0A9W4SHH0"/>
<dbReference type="Proteomes" id="UP001153678">
    <property type="component" value="Unassembled WGS sequence"/>
</dbReference>
<comment type="caution">
    <text evidence="1">The sequence shown here is derived from an EMBL/GenBank/DDBJ whole genome shotgun (WGS) entry which is preliminary data.</text>
</comment>